<feature type="transmembrane region" description="Helical" evidence="1">
    <location>
        <begin position="58"/>
        <end position="75"/>
    </location>
</feature>
<comment type="caution">
    <text evidence="2">The sequence shown here is derived from an EMBL/GenBank/DDBJ whole genome shotgun (WGS) entry which is preliminary data.</text>
</comment>
<name>A0AAV3Y095_9GAST</name>
<protein>
    <submittedName>
        <fullName evidence="2">Uncharacterized protein</fullName>
    </submittedName>
</protein>
<evidence type="ECO:0000313" key="3">
    <source>
        <dbReference type="Proteomes" id="UP000735302"/>
    </source>
</evidence>
<gene>
    <name evidence="2" type="ORF">PoB_000269200</name>
</gene>
<sequence length="96" mass="10885">MRCASADATETPGLIPSESIEAIVLGKEKVKPSSWKSRIHKDAMEDSFVQKRKGEGRLVQILFWPLYCSIIAIVLKEEKVKPSSWKSRIHKDAMED</sequence>
<proteinExistence type="predicted"/>
<dbReference type="EMBL" id="BLXT01000368">
    <property type="protein sequence ID" value="GFN76186.1"/>
    <property type="molecule type" value="Genomic_DNA"/>
</dbReference>
<dbReference type="AlphaFoldDB" id="A0AAV3Y095"/>
<keyword evidence="3" id="KW-1185">Reference proteome</keyword>
<organism evidence="2 3">
    <name type="scientific">Plakobranchus ocellatus</name>
    <dbReference type="NCBI Taxonomy" id="259542"/>
    <lineage>
        <taxon>Eukaryota</taxon>
        <taxon>Metazoa</taxon>
        <taxon>Spiralia</taxon>
        <taxon>Lophotrochozoa</taxon>
        <taxon>Mollusca</taxon>
        <taxon>Gastropoda</taxon>
        <taxon>Heterobranchia</taxon>
        <taxon>Euthyneura</taxon>
        <taxon>Panpulmonata</taxon>
        <taxon>Sacoglossa</taxon>
        <taxon>Placobranchoidea</taxon>
        <taxon>Plakobranchidae</taxon>
        <taxon>Plakobranchus</taxon>
    </lineage>
</organism>
<keyword evidence="1" id="KW-1133">Transmembrane helix</keyword>
<evidence type="ECO:0000256" key="1">
    <source>
        <dbReference type="SAM" id="Phobius"/>
    </source>
</evidence>
<reference evidence="2 3" key="1">
    <citation type="journal article" date="2021" name="Elife">
        <title>Chloroplast acquisition without the gene transfer in kleptoplastic sea slugs, Plakobranchus ocellatus.</title>
        <authorList>
            <person name="Maeda T."/>
            <person name="Takahashi S."/>
            <person name="Yoshida T."/>
            <person name="Shimamura S."/>
            <person name="Takaki Y."/>
            <person name="Nagai Y."/>
            <person name="Toyoda A."/>
            <person name="Suzuki Y."/>
            <person name="Arimoto A."/>
            <person name="Ishii H."/>
            <person name="Satoh N."/>
            <person name="Nishiyama T."/>
            <person name="Hasebe M."/>
            <person name="Maruyama T."/>
            <person name="Minagawa J."/>
            <person name="Obokata J."/>
            <person name="Shigenobu S."/>
        </authorList>
    </citation>
    <scope>NUCLEOTIDE SEQUENCE [LARGE SCALE GENOMIC DNA]</scope>
</reference>
<keyword evidence="1" id="KW-0812">Transmembrane</keyword>
<accession>A0AAV3Y095</accession>
<dbReference type="Proteomes" id="UP000735302">
    <property type="component" value="Unassembled WGS sequence"/>
</dbReference>
<keyword evidence="1" id="KW-0472">Membrane</keyword>
<evidence type="ECO:0000313" key="2">
    <source>
        <dbReference type="EMBL" id="GFN76186.1"/>
    </source>
</evidence>